<sequence>MKECLQSFKDTDFRPIILDPTSETDIQILNKIRNIPGLIIKDTLSSQIGELIKIEHPSRRYTQSELALETEEYLKTHPIDTLSNYIYYPWRNTLVVLLKEAYFIRVRTARNKNKITLEEQEVLSTKAVGVIGLSVGQSVAVSLAMERSFGELRIADFDTLDLSNLNRIRSSVCNLGDSKVNIVAREIAELDPYLKVTVYDKGVTAENMLQFFTEGGNLDLLIEECDSLDIKISSRLMAKSLNIPVLMDTSDRGMIDIERFDLEPKRPIFHGKLAQFGEESQLLAGMSEHAQAYFMSIVDFDKISIRGRESFMEIGRTLSTWPQIGSSVLLGGAACSHFARVILLGETDVSMRLYIDLDEYLNARYEG</sequence>
<comment type="caution">
    <text evidence="2">The sequence shown here is derived from an EMBL/GenBank/DDBJ whole genome shotgun (WGS) entry which is preliminary data.</text>
</comment>
<dbReference type="GO" id="GO:0008641">
    <property type="term" value="F:ubiquitin-like modifier activating enzyme activity"/>
    <property type="evidence" value="ECO:0007669"/>
    <property type="project" value="InterPro"/>
</dbReference>
<dbReference type="PANTHER" id="PTHR43267">
    <property type="entry name" value="TRNA THREONYLCARBAMOYLADENOSINE DEHYDRATASE"/>
    <property type="match status" value="1"/>
</dbReference>
<feature type="domain" description="THIF-type NAD/FAD binding fold" evidence="1">
    <location>
        <begin position="113"/>
        <end position="246"/>
    </location>
</feature>
<evidence type="ECO:0000313" key="3">
    <source>
        <dbReference type="Proteomes" id="UP000027821"/>
    </source>
</evidence>
<dbReference type="InterPro" id="IPR045886">
    <property type="entry name" value="ThiF/MoeB/HesA"/>
</dbReference>
<dbReference type="AlphaFoldDB" id="A0A074KXL1"/>
<dbReference type="Pfam" id="PF00899">
    <property type="entry name" value="ThiF"/>
    <property type="match status" value="1"/>
</dbReference>
<dbReference type="RefSeq" id="WP_035070859.1">
    <property type="nucleotide sequence ID" value="NZ_JMIH01000014.1"/>
</dbReference>
<reference evidence="2 3" key="1">
    <citation type="submission" date="2014-04" db="EMBL/GenBank/DDBJ databases">
        <title>Characterization and application of a salt tolerant electro-active bacterium.</title>
        <authorList>
            <person name="Yang L."/>
            <person name="Wei S."/>
            <person name="Tay Q.X.M."/>
        </authorList>
    </citation>
    <scope>NUCLEOTIDE SEQUENCE [LARGE SCALE GENOMIC DNA]</scope>
    <source>
        <strain evidence="2 3">LY1</strain>
    </source>
</reference>
<keyword evidence="3" id="KW-1185">Reference proteome</keyword>
<dbReference type="Gene3D" id="3.40.50.720">
    <property type="entry name" value="NAD(P)-binding Rossmann-like Domain"/>
    <property type="match status" value="1"/>
</dbReference>
<dbReference type="EMBL" id="JMIH01000014">
    <property type="protein sequence ID" value="KEO74711.1"/>
    <property type="molecule type" value="Genomic_DNA"/>
</dbReference>
<dbReference type="OrthoDB" id="5149792at2"/>
<dbReference type="STRING" id="1048983.EL17_03275"/>
<dbReference type="InterPro" id="IPR035985">
    <property type="entry name" value="Ubiquitin-activating_enz"/>
</dbReference>
<dbReference type="GO" id="GO:0061504">
    <property type="term" value="P:cyclic threonylcarbamoyladenosine biosynthetic process"/>
    <property type="evidence" value="ECO:0007669"/>
    <property type="project" value="TreeGrafter"/>
</dbReference>
<dbReference type="eggNOG" id="COG0476">
    <property type="taxonomic scope" value="Bacteria"/>
</dbReference>
<protein>
    <submittedName>
        <fullName evidence="2">Thiamine biosynthesis protein ThiF</fullName>
    </submittedName>
</protein>
<gene>
    <name evidence="2" type="ORF">EL17_03275</name>
</gene>
<evidence type="ECO:0000259" key="1">
    <source>
        <dbReference type="Pfam" id="PF00899"/>
    </source>
</evidence>
<dbReference type="InterPro" id="IPR000594">
    <property type="entry name" value="ThiF_NAD_FAD-bd"/>
</dbReference>
<dbReference type="PANTHER" id="PTHR43267:SF3">
    <property type="entry name" value="THIF PROTEIN"/>
    <property type="match status" value="1"/>
</dbReference>
<evidence type="ECO:0000313" key="2">
    <source>
        <dbReference type="EMBL" id="KEO74711.1"/>
    </source>
</evidence>
<name>A0A074KXL1_9BACT</name>
<dbReference type="Proteomes" id="UP000027821">
    <property type="component" value="Unassembled WGS sequence"/>
</dbReference>
<dbReference type="CDD" id="cd01483">
    <property type="entry name" value="E1_enzyme_family"/>
    <property type="match status" value="1"/>
</dbReference>
<dbReference type="SUPFAM" id="SSF69572">
    <property type="entry name" value="Activating enzymes of the ubiquitin-like proteins"/>
    <property type="match status" value="1"/>
</dbReference>
<organism evidence="2 3">
    <name type="scientific">Anditalea andensis</name>
    <dbReference type="NCBI Taxonomy" id="1048983"/>
    <lineage>
        <taxon>Bacteria</taxon>
        <taxon>Pseudomonadati</taxon>
        <taxon>Bacteroidota</taxon>
        <taxon>Cytophagia</taxon>
        <taxon>Cytophagales</taxon>
        <taxon>Cytophagaceae</taxon>
        <taxon>Anditalea</taxon>
    </lineage>
</organism>
<proteinExistence type="predicted"/>
<dbReference type="GO" id="GO:0061503">
    <property type="term" value="F:tRNA threonylcarbamoyladenosine dehydratase"/>
    <property type="evidence" value="ECO:0007669"/>
    <property type="project" value="TreeGrafter"/>
</dbReference>
<accession>A0A074KXL1</accession>